<name>A0A427SV05_9PSEU</name>
<dbReference type="SUPFAM" id="SSF46894">
    <property type="entry name" value="C-terminal effector domain of the bipartite response regulators"/>
    <property type="match status" value="1"/>
</dbReference>
<evidence type="ECO:0000256" key="4">
    <source>
        <dbReference type="ARBA" id="ARBA00023163"/>
    </source>
</evidence>
<keyword evidence="4" id="KW-0804">Transcription</keyword>
<dbReference type="PANTHER" id="PTHR35807:SF1">
    <property type="entry name" value="TRANSCRIPTIONAL REGULATOR REDD"/>
    <property type="match status" value="1"/>
</dbReference>
<proteinExistence type="inferred from homology"/>
<protein>
    <recommendedName>
        <fullName evidence="6">OmpR/PhoB-type domain-containing protein</fullName>
    </recommendedName>
</protein>
<dbReference type="InterPro" id="IPR001867">
    <property type="entry name" value="OmpR/PhoB-type_DNA-bd"/>
</dbReference>
<dbReference type="PRINTS" id="PR00364">
    <property type="entry name" value="DISEASERSIST"/>
</dbReference>
<comment type="caution">
    <text evidence="7">The sequence shown here is derived from an EMBL/GenBank/DDBJ whole genome shotgun (WGS) entry which is preliminary data.</text>
</comment>
<dbReference type="InterPro" id="IPR027417">
    <property type="entry name" value="P-loop_NTPase"/>
</dbReference>
<dbReference type="GO" id="GO:0006355">
    <property type="term" value="P:regulation of DNA-templated transcription"/>
    <property type="evidence" value="ECO:0007669"/>
    <property type="project" value="InterPro"/>
</dbReference>
<keyword evidence="3 5" id="KW-0238">DNA-binding</keyword>
<dbReference type="SMART" id="SM00862">
    <property type="entry name" value="Trans_reg_C"/>
    <property type="match status" value="1"/>
</dbReference>
<dbReference type="InterPro" id="IPR005158">
    <property type="entry name" value="BTAD"/>
</dbReference>
<dbReference type="GO" id="GO:0000160">
    <property type="term" value="P:phosphorelay signal transduction system"/>
    <property type="evidence" value="ECO:0007669"/>
    <property type="project" value="InterPro"/>
</dbReference>
<feature type="domain" description="OmpR/PhoB-type" evidence="6">
    <location>
        <begin position="25"/>
        <end position="128"/>
    </location>
</feature>
<accession>A0A427SV05</accession>
<dbReference type="InterPro" id="IPR003593">
    <property type="entry name" value="AAA+_ATPase"/>
</dbReference>
<organism evidence="7 8">
    <name type="scientific">Amycolatopsis eburnea</name>
    <dbReference type="NCBI Taxonomy" id="2267691"/>
    <lineage>
        <taxon>Bacteria</taxon>
        <taxon>Bacillati</taxon>
        <taxon>Actinomycetota</taxon>
        <taxon>Actinomycetes</taxon>
        <taxon>Pseudonocardiales</taxon>
        <taxon>Pseudonocardiaceae</taxon>
        <taxon>Amycolatopsis</taxon>
    </lineage>
</organism>
<dbReference type="CDD" id="cd15831">
    <property type="entry name" value="BTAD"/>
    <property type="match status" value="1"/>
</dbReference>
<dbReference type="FunFam" id="1.25.40.10:FF:000222">
    <property type="entry name" value="SARP family transcriptional regulator"/>
    <property type="match status" value="1"/>
</dbReference>
<evidence type="ECO:0000256" key="1">
    <source>
        <dbReference type="ARBA" id="ARBA00005820"/>
    </source>
</evidence>
<dbReference type="SMART" id="SM00382">
    <property type="entry name" value="AAA"/>
    <property type="match status" value="1"/>
</dbReference>
<dbReference type="Gene3D" id="1.10.10.10">
    <property type="entry name" value="Winged helix-like DNA-binding domain superfamily/Winged helix DNA-binding domain"/>
    <property type="match status" value="1"/>
</dbReference>
<dbReference type="InterPro" id="IPR041664">
    <property type="entry name" value="AAA_16"/>
</dbReference>
<evidence type="ECO:0000259" key="6">
    <source>
        <dbReference type="PROSITE" id="PS51755"/>
    </source>
</evidence>
<feature type="DNA-binding region" description="OmpR/PhoB-type" evidence="5">
    <location>
        <begin position="25"/>
        <end position="128"/>
    </location>
</feature>
<comment type="similarity">
    <text evidence="1">Belongs to the AfsR/DnrI/RedD regulatory family.</text>
</comment>
<dbReference type="PROSITE" id="PS51755">
    <property type="entry name" value="OMPR_PHOB"/>
    <property type="match status" value="1"/>
</dbReference>
<dbReference type="SMART" id="SM01043">
    <property type="entry name" value="BTAD"/>
    <property type="match status" value="1"/>
</dbReference>
<evidence type="ECO:0000313" key="7">
    <source>
        <dbReference type="EMBL" id="RSD07774.1"/>
    </source>
</evidence>
<dbReference type="Pfam" id="PF03704">
    <property type="entry name" value="BTAD"/>
    <property type="match status" value="1"/>
</dbReference>
<sequence length="637" mass="68025">MMDPAETGNRWGNHGSFVPSPCPLVRRLTAGAARMMEFRILGCLQVRDGAGVVEIAADKQRTVLAVLLLRAGQTVPVHELEDQLWGDAPPSKAKNTLQAYVYRLRQTLNFDSDTALVTEPGGYRMLLPDGALDLHRFERLSARGRAAVKAGRLDEGYAALQDALDLWRGPAFADVSATALQGDAQRLEDLRIAVAEDAAEAALALGRQAELVPRLETLVAAHPYRERLWGLLMVALLGTGCQADALATYGRARTRLREDLGIEPGPQLRQLHRDILSGRAGGFRSPELPRQRGAGSIRPAAELPRDTSTFVGREAELAAVCGWFDGDGAGRVGMLSGPAGVGKSTLAVHAAHRLAPRFPDGQLYANLHADPGHTPAPAEILRRWLPMLGVTALPAHEEELAAVFRSALATRRVLVVVDGAACLGDVSPLLPGAGTSAALLTGKRALTVIDGSAHHTLDVPGDEEALELLRRTAGPRRVDAEPAAARTVVRLCENLPLAIRIVAARLAARPDLPLQALAGQFLDEQRRLDELAFGGLTLRARIRAGYDRLASADARRVFRLLGARPHDGVTPRELAAHSGLAVPRVLGALNTLADVHLLGAPRDGRYRMSTLVRLVAAELAGPGEVRQLQAVCTGDGA</sequence>
<reference evidence="7 8" key="1">
    <citation type="submission" date="2018-12" db="EMBL/GenBank/DDBJ databases">
        <title>Amycolatopsis eburnea sp. nov. actinomycete associate with arbuscular mycorrhiza fungal spore.</title>
        <authorList>
            <person name="Lumyong S."/>
            <person name="Chaiya L."/>
        </authorList>
    </citation>
    <scope>NUCLEOTIDE SEQUENCE [LARGE SCALE GENOMIC DNA]</scope>
    <source>
        <strain evidence="7 8">GLM-1</strain>
    </source>
</reference>
<dbReference type="Gene3D" id="1.25.40.10">
    <property type="entry name" value="Tetratricopeptide repeat domain"/>
    <property type="match status" value="1"/>
</dbReference>
<dbReference type="PANTHER" id="PTHR35807">
    <property type="entry name" value="TRANSCRIPTIONAL REGULATOR REDD-RELATED"/>
    <property type="match status" value="1"/>
</dbReference>
<dbReference type="EMBL" id="RSEC01000063">
    <property type="protein sequence ID" value="RSD07774.1"/>
    <property type="molecule type" value="Genomic_DNA"/>
</dbReference>
<dbReference type="Pfam" id="PF00486">
    <property type="entry name" value="Trans_reg_C"/>
    <property type="match status" value="1"/>
</dbReference>
<dbReference type="Gene3D" id="1.10.8.430">
    <property type="entry name" value="Helical domain of apoptotic protease-activating factors"/>
    <property type="match status" value="1"/>
</dbReference>
<evidence type="ECO:0000256" key="5">
    <source>
        <dbReference type="PROSITE-ProRule" id="PRU01091"/>
    </source>
</evidence>
<dbReference type="Proteomes" id="UP000267081">
    <property type="component" value="Unassembled WGS sequence"/>
</dbReference>
<dbReference type="InterPro" id="IPR042197">
    <property type="entry name" value="Apaf_helical"/>
</dbReference>
<evidence type="ECO:0000256" key="2">
    <source>
        <dbReference type="ARBA" id="ARBA00023015"/>
    </source>
</evidence>
<dbReference type="GO" id="GO:0003677">
    <property type="term" value="F:DNA binding"/>
    <property type="evidence" value="ECO:0007669"/>
    <property type="project" value="UniProtKB-UniRule"/>
</dbReference>
<dbReference type="SUPFAM" id="SSF48452">
    <property type="entry name" value="TPR-like"/>
    <property type="match status" value="1"/>
</dbReference>
<evidence type="ECO:0000256" key="3">
    <source>
        <dbReference type="ARBA" id="ARBA00023125"/>
    </source>
</evidence>
<gene>
    <name evidence="7" type="ORF">EIY87_44060</name>
</gene>
<evidence type="ECO:0000313" key="8">
    <source>
        <dbReference type="Proteomes" id="UP000267081"/>
    </source>
</evidence>
<keyword evidence="2" id="KW-0805">Transcription regulation</keyword>
<dbReference type="InterPro" id="IPR011990">
    <property type="entry name" value="TPR-like_helical_dom_sf"/>
</dbReference>
<dbReference type="InterPro" id="IPR036388">
    <property type="entry name" value="WH-like_DNA-bd_sf"/>
</dbReference>
<dbReference type="AlphaFoldDB" id="A0A427SV05"/>
<dbReference type="SUPFAM" id="SSF52540">
    <property type="entry name" value="P-loop containing nucleoside triphosphate hydrolases"/>
    <property type="match status" value="1"/>
</dbReference>
<dbReference type="Pfam" id="PF13191">
    <property type="entry name" value="AAA_16"/>
    <property type="match status" value="1"/>
</dbReference>
<keyword evidence="8" id="KW-1185">Reference proteome</keyword>
<dbReference type="Gene3D" id="3.40.50.300">
    <property type="entry name" value="P-loop containing nucleotide triphosphate hydrolases"/>
    <property type="match status" value="1"/>
</dbReference>
<dbReference type="InterPro" id="IPR051677">
    <property type="entry name" value="AfsR-DnrI-RedD_regulator"/>
</dbReference>
<dbReference type="InterPro" id="IPR016032">
    <property type="entry name" value="Sig_transdc_resp-reg_C-effctor"/>
</dbReference>